<keyword evidence="2" id="KW-1185">Reference proteome</keyword>
<organism evidence="1 2">
    <name type="scientific">Auriscalpium vulgare</name>
    <dbReference type="NCBI Taxonomy" id="40419"/>
    <lineage>
        <taxon>Eukaryota</taxon>
        <taxon>Fungi</taxon>
        <taxon>Dikarya</taxon>
        <taxon>Basidiomycota</taxon>
        <taxon>Agaricomycotina</taxon>
        <taxon>Agaricomycetes</taxon>
        <taxon>Russulales</taxon>
        <taxon>Auriscalpiaceae</taxon>
        <taxon>Auriscalpium</taxon>
    </lineage>
</organism>
<dbReference type="Proteomes" id="UP000814033">
    <property type="component" value="Unassembled WGS sequence"/>
</dbReference>
<reference evidence="1" key="1">
    <citation type="submission" date="2021-02" db="EMBL/GenBank/DDBJ databases">
        <authorList>
            <consortium name="DOE Joint Genome Institute"/>
            <person name="Ahrendt S."/>
            <person name="Looney B.P."/>
            <person name="Miyauchi S."/>
            <person name="Morin E."/>
            <person name="Drula E."/>
            <person name="Courty P.E."/>
            <person name="Chicoki N."/>
            <person name="Fauchery L."/>
            <person name="Kohler A."/>
            <person name="Kuo A."/>
            <person name="Labutti K."/>
            <person name="Pangilinan J."/>
            <person name="Lipzen A."/>
            <person name="Riley R."/>
            <person name="Andreopoulos W."/>
            <person name="He G."/>
            <person name="Johnson J."/>
            <person name="Barry K.W."/>
            <person name="Grigoriev I.V."/>
            <person name="Nagy L."/>
            <person name="Hibbett D."/>
            <person name="Henrissat B."/>
            <person name="Matheny P.B."/>
            <person name="Labbe J."/>
            <person name="Martin F."/>
        </authorList>
    </citation>
    <scope>NUCLEOTIDE SEQUENCE</scope>
    <source>
        <strain evidence="1">FP105234-sp</strain>
    </source>
</reference>
<keyword evidence="1" id="KW-0378">Hydrolase</keyword>
<evidence type="ECO:0000313" key="1">
    <source>
        <dbReference type="EMBL" id="KAI0044155.1"/>
    </source>
</evidence>
<name>A0ACB8RJP4_9AGAM</name>
<accession>A0ACB8RJP4</accession>
<evidence type="ECO:0000313" key="2">
    <source>
        <dbReference type="Proteomes" id="UP000814033"/>
    </source>
</evidence>
<comment type="caution">
    <text evidence="1">The sequence shown here is derived from an EMBL/GenBank/DDBJ whole genome shotgun (WGS) entry which is preliminary data.</text>
</comment>
<protein>
    <submittedName>
        <fullName evidence="1">Acid protease</fullName>
    </submittedName>
</protein>
<proteinExistence type="predicted"/>
<sequence>MHRFECPLLGPLQGLLTIVFMPRFCYALAFVVAFHASQAAAIHLNVRADWPNVLAKSSTKTDTGFNLAEADDLRYYTNISLNGNQRTVYIDTGISDLWVSNWVDGSKDLGTVAQLKTPTGEVASEGPIKSAGLDFAGFTLNDQAFFEMVPSSGSIISYGGGIGLGPPSLSSIDDALGSKAVGKSVIDRIFTQNTSLPRIITVLLNRTNEIDDAASGHFTIGETLAGFERIAQQTKITLAIPPKSSKKDPTIHRWQTLLDEDGILGPDGLPIISTPSNSAKSQNGRQLTALFDTGSSLVQVSSPVASSIYSRFKDARFDDKRSLWYLPCDLEVNVTIKVAGSTFVIHPLDVLSAATVLTNGTAQPGECAGTFQPVDIIPHGPDLILGAPFLRNVYISYSYGNLISDSKSTDDPYMQLISTTNASAAHLEFVRTRLNGVDTTGAQAAQMSNKTPVSASVHSAHCFFTRNKTAVIALSSIGGAVLLMLIAGTIIAVDRWRKASREADGWRFGEIQPFFPVREPTPPKKMAHILQDDAN</sequence>
<keyword evidence="1" id="KW-0645">Protease</keyword>
<dbReference type="EMBL" id="MU275992">
    <property type="protein sequence ID" value="KAI0044155.1"/>
    <property type="molecule type" value="Genomic_DNA"/>
</dbReference>
<gene>
    <name evidence="1" type="ORF">FA95DRAFT_299221</name>
</gene>
<reference evidence="1" key="2">
    <citation type="journal article" date="2022" name="New Phytol.">
        <title>Evolutionary transition to the ectomycorrhizal habit in the genomes of a hyperdiverse lineage of mushroom-forming fungi.</title>
        <authorList>
            <person name="Looney B."/>
            <person name="Miyauchi S."/>
            <person name="Morin E."/>
            <person name="Drula E."/>
            <person name="Courty P.E."/>
            <person name="Kohler A."/>
            <person name="Kuo A."/>
            <person name="LaButti K."/>
            <person name="Pangilinan J."/>
            <person name="Lipzen A."/>
            <person name="Riley R."/>
            <person name="Andreopoulos W."/>
            <person name="He G."/>
            <person name="Johnson J."/>
            <person name="Nolan M."/>
            <person name="Tritt A."/>
            <person name="Barry K.W."/>
            <person name="Grigoriev I.V."/>
            <person name="Nagy L.G."/>
            <person name="Hibbett D."/>
            <person name="Henrissat B."/>
            <person name="Matheny P.B."/>
            <person name="Labbe J."/>
            <person name="Martin F.M."/>
        </authorList>
    </citation>
    <scope>NUCLEOTIDE SEQUENCE</scope>
    <source>
        <strain evidence="1">FP105234-sp</strain>
    </source>
</reference>